<dbReference type="GO" id="GO:0003700">
    <property type="term" value="F:DNA-binding transcription factor activity"/>
    <property type="evidence" value="ECO:0007669"/>
    <property type="project" value="TreeGrafter"/>
</dbReference>
<proteinExistence type="predicted"/>
<feature type="domain" description="HTH tetR-type" evidence="3">
    <location>
        <begin position="26"/>
        <end position="86"/>
    </location>
</feature>
<dbReference type="EMBL" id="PVMZ01000030">
    <property type="protein sequence ID" value="PRX12027.1"/>
    <property type="molecule type" value="Genomic_DNA"/>
</dbReference>
<dbReference type="InterPro" id="IPR041669">
    <property type="entry name" value="TetR_C_15"/>
</dbReference>
<dbReference type="Proteomes" id="UP000239415">
    <property type="component" value="Unassembled WGS sequence"/>
</dbReference>
<comment type="caution">
    <text evidence="4">The sequence shown here is derived from an EMBL/GenBank/DDBJ whole genome shotgun (WGS) entry which is preliminary data.</text>
</comment>
<dbReference type="Pfam" id="PF00440">
    <property type="entry name" value="TetR_N"/>
    <property type="match status" value="1"/>
</dbReference>
<evidence type="ECO:0000259" key="3">
    <source>
        <dbReference type="PROSITE" id="PS50977"/>
    </source>
</evidence>
<evidence type="ECO:0000313" key="5">
    <source>
        <dbReference type="Proteomes" id="UP000239415"/>
    </source>
</evidence>
<dbReference type="SUPFAM" id="SSF46689">
    <property type="entry name" value="Homeodomain-like"/>
    <property type="match status" value="1"/>
</dbReference>
<dbReference type="InterPro" id="IPR050109">
    <property type="entry name" value="HTH-type_TetR-like_transc_reg"/>
</dbReference>
<name>A0A2T0JX18_9ACTN</name>
<dbReference type="PROSITE" id="PS50977">
    <property type="entry name" value="HTH_TETR_2"/>
    <property type="match status" value="1"/>
</dbReference>
<dbReference type="Gene3D" id="1.10.357.10">
    <property type="entry name" value="Tetracycline Repressor, domain 2"/>
    <property type="match status" value="1"/>
</dbReference>
<evidence type="ECO:0000256" key="2">
    <source>
        <dbReference type="PROSITE-ProRule" id="PRU00335"/>
    </source>
</evidence>
<keyword evidence="1 2" id="KW-0238">DNA-binding</keyword>
<keyword evidence="5" id="KW-1185">Reference proteome</keyword>
<dbReference type="Pfam" id="PF17918">
    <property type="entry name" value="TetR_C_15"/>
    <property type="match status" value="1"/>
</dbReference>
<dbReference type="PRINTS" id="PR00455">
    <property type="entry name" value="HTHTETR"/>
</dbReference>
<dbReference type="InterPro" id="IPR001647">
    <property type="entry name" value="HTH_TetR"/>
</dbReference>
<feature type="DNA-binding region" description="H-T-H motif" evidence="2">
    <location>
        <begin position="49"/>
        <end position="68"/>
    </location>
</feature>
<evidence type="ECO:0000313" key="4">
    <source>
        <dbReference type="EMBL" id="PRX12027.1"/>
    </source>
</evidence>
<organism evidence="4 5">
    <name type="scientific">Actinoplanes italicus</name>
    <dbReference type="NCBI Taxonomy" id="113567"/>
    <lineage>
        <taxon>Bacteria</taxon>
        <taxon>Bacillati</taxon>
        <taxon>Actinomycetota</taxon>
        <taxon>Actinomycetes</taxon>
        <taxon>Micromonosporales</taxon>
        <taxon>Micromonosporaceae</taxon>
        <taxon>Actinoplanes</taxon>
    </lineage>
</organism>
<dbReference type="GO" id="GO:0000976">
    <property type="term" value="F:transcription cis-regulatory region binding"/>
    <property type="evidence" value="ECO:0007669"/>
    <property type="project" value="TreeGrafter"/>
</dbReference>
<dbReference type="AlphaFoldDB" id="A0A2T0JX18"/>
<reference evidence="4 5" key="1">
    <citation type="submission" date="2018-03" db="EMBL/GenBank/DDBJ databases">
        <title>Genomic Encyclopedia of Archaeal and Bacterial Type Strains, Phase II (KMG-II): from individual species to whole genera.</title>
        <authorList>
            <person name="Goeker M."/>
        </authorList>
    </citation>
    <scope>NUCLEOTIDE SEQUENCE [LARGE SCALE GENOMIC DNA]</scope>
    <source>
        <strain evidence="4 5">DSM 43146</strain>
    </source>
</reference>
<dbReference type="RefSeq" id="WP_170154243.1">
    <property type="nucleotide sequence ID" value="NZ_BOMO01000059.1"/>
</dbReference>
<dbReference type="InterPro" id="IPR009057">
    <property type="entry name" value="Homeodomain-like_sf"/>
</dbReference>
<protein>
    <submittedName>
        <fullName evidence="4">TetR family transcriptional regulator</fullName>
    </submittedName>
</protein>
<gene>
    <name evidence="4" type="ORF">CLV67_13052</name>
</gene>
<dbReference type="PANTHER" id="PTHR30055">
    <property type="entry name" value="HTH-TYPE TRANSCRIPTIONAL REGULATOR RUTR"/>
    <property type="match status" value="1"/>
</dbReference>
<accession>A0A2T0JX18</accession>
<sequence>MKREYERSLAFVKGRCTVVKRQARGRQRIREILDAALAQFAETGYEKTSTNAIAARAGMSPGSLYQYFPNKEAIADALSQRLLDELREAHAAAFDDTAVTELPLPDLVSRVVDPLVSFHVTHPGAKVLIGERGQPLHTGVADRVAALLRARSSESPDDDVRRSSAVAVQIVAALMGGIVAAPEPERSALVHELKRALTGYLNQPAGL</sequence>
<dbReference type="PANTHER" id="PTHR30055:SF223">
    <property type="entry name" value="HTH-TYPE TRANSCRIPTIONAL REGULATOR UIDR"/>
    <property type="match status" value="1"/>
</dbReference>
<evidence type="ECO:0000256" key="1">
    <source>
        <dbReference type="ARBA" id="ARBA00023125"/>
    </source>
</evidence>